<evidence type="ECO:0000256" key="1">
    <source>
        <dbReference type="SAM" id="MobiDB-lite"/>
    </source>
</evidence>
<keyword evidence="3" id="KW-1185">Reference proteome</keyword>
<sequence>GSKPDSTEDPSCSGPFARKITLGAKRHPVGVVRNSEEGMPAQVSSSSSD</sequence>
<proteinExistence type="predicted"/>
<feature type="region of interest" description="Disordered" evidence="1">
    <location>
        <begin position="1"/>
        <end position="25"/>
    </location>
</feature>
<organism evidence="2 3">
    <name type="scientific">Araneus ventricosus</name>
    <name type="common">Orbweaver spider</name>
    <name type="synonym">Epeira ventricosa</name>
    <dbReference type="NCBI Taxonomy" id="182803"/>
    <lineage>
        <taxon>Eukaryota</taxon>
        <taxon>Metazoa</taxon>
        <taxon>Ecdysozoa</taxon>
        <taxon>Arthropoda</taxon>
        <taxon>Chelicerata</taxon>
        <taxon>Arachnida</taxon>
        <taxon>Araneae</taxon>
        <taxon>Araneomorphae</taxon>
        <taxon>Entelegynae</taxon>
        <taxon>Araneoidea</taxon>
        <taxon>Araneidae</taxon>
        <taxon>Araneus</taxon>
    </lineage>
</organism>
<accession>A0A4Y2F9P6</accession>
<feature type="non-terminal residue" evidence="2">
    <location>
        <position position="1"/>
    </location>
</feature>
<dbReference type="Proteomes" id="UP000499080">
    <property type="component" value="Unassembled WGS sequence"/>
</dbReference>
<dbReference type="EMBL" id="BGPR01095310">
    <property type="protein sequence ID" value="GBM37961.1"/>
    <property type="molecule type" value="Genomic_DNA"/>
</dbReference>
<dbReference type="AlphaFoldDB" id="A0A4Y2F9P6"/>
<protein>
    <submittedName>
        <fullName evidence="2">Uncharacterized protein</fullName>
    </submittedName>
</protein>
<evidence type="ECO:0000313" key="3">
    <source>
        <dbReference type="Proteomes" id="UP000499080"/>
    </source>
</evidence>
<comment type="caution">
    <text evidence="2">The sequence shown here is derived from an EMBL/GenBank/DDBJ whole genome shotgun (WGS) entry which is preliminary data.</text>
</comment>
<name>A0A4Y2F9P6_ARAVE</name>
<feature type="region of interest" description="Disordered" evidence="1">
    <location>
        <begin position="30"/>
        <end position="49"/>
    </location>
</feature>
<evidence type="ECO:0000313" key="2">
    <source>
        <dbReference type="EMBL" id="GBM37961.1"/>
    </source>
</evidence>
<reference evidence="2 3" key="1">
    <citation type="journal article" date="2019" name="Sci. Rep.">
        <title>Orb-weaving spider Araneus ventricosus genome elucidates the spidroin gene catalogue.</title>
        <authorList>
            <person name="Kono N."/>
            <person name="Nakamura H."/>
            <person name="Ohtoshi R."/>
            <person name="Moran D.A.P."/>
            <person name="Shinohara A."/>
            <person name="Yoshida Y."/>
            <person name="Fujiwara M."/>
            <person name="Mori M."/>
            <person name="Tomita M."/>
            <person name="Arakawa K."/>
        </authorList>
    </citation>
    <scope>NUCLEOTIDE SEQUENCE [LARGE SCALE GENOMIC DNA]</scope>
</reference>
<gene>
    <name evidence="2" type="ORF">AVEN_23505_1</name>
</gene>